<gene>
    <name evidence="1" type="ORF">HMPREF0322_04689</name>
</gene>
<dbReference type="EMBL" id="AFZX01000131">
    <property type="protein sequence ID" value="EHL04602.1"/>
    <property type="molecule type" value="Genomic_DNA"/>
</dbReference>
<dbReference type="Proteomes" id="UP000004416">
    <property type="component" value="Unassembled WGS sequence"/>
</dbReference>
<organism evidence="1 2">
    <name type="scientific">Desulfitobacterium hafniense DP7</name>
    <dbReference type="NCBI Taxonomy" id="537010"/>
    <lineage>
        <taxon>Bacteria</taxon>
        <taxon>Bacillati</taxon>
        <taxon>Bacillota</taxon>
        <taxon>Clostridia</taxon>
        <taxon>Eubacteriales</taxon>
        <taxon>Desulfitobacteriaceae</taxon>
        <taxon>Desulfitobacterium</taxon>
    </lineage>
</organism>
<dbReference type="AlphaFoldDB" id="G9XUN0"/>
<name>G9XUN0_DESHA</name>
<comment type="caution">
    <text evidence="1">The sequence shown here is derived from an EMBL/GenBank/DDBJ whole genome shotgun (WGS) entry which is preliminary data.</text>
</comment>
<reference evidence="1 2" key="1">
    <citation type="submission" date="2011-08" db="EMBL/GenBank/DDBJ databases">
        <authorList>
            <person name="Weinstock G."/>
            <person name="Sodergren E."/>
            <person name="Clifton S."/>
            <person name="Fulton L."/>
            <person name="Fulton B."/>
            <person name="Courtney L."/>
            <person name="Fronick C."/>
            <person name="Harrison M."/>
            <person name="Strong C."/>
            <person name="Farmer C."/>
            <person name="Delahaunty K."/>
            <person name="Markovic C."/>
            <person name="Hall O."/>
            <person name="Minx P."/>
            <person name="Tomlinson C."/>
            <person name="Mitreva M."/>
            <person name="Hou S."/>
            <person name="Chen J."/>
            <person name="Wollam A."/>
            <person name="Pepin K.H."/>
            <person name="Johnson M."/>
            <person name="Bhonagiri V."/>
            <person name="Zhang X."/>
            <person name="Suruliraj S."/>
            <person name="Warren W."/>
            <person name="Chinwalla A."/>
            <person name="Mardis E.R."/>
            <person name="Wilson R.K."/>
        </authorList>
    </citation>
    <scope>NUCLEOTIDE SEQUENCE [LARGE SCALE GENOMIC DNA]</scope>
    <source>
        <strain evidence="1 2">DP7</strain>
    </source>
</reference>
<dbReference type="PATRIC" id="fig|537010.4.peg.4369"/>
<sequence>MAFGDILGLEQLIMEGMEKSKLEVAKLELGIEMDKIVKATGLPEDEIKKLMN</sequence>
<dbReference type="HOGENOM" id="CLU_3079154_0_0_9"/>
<proteinExistence type="predicted"/>
<accession>G9XUN0</accession>
<evidence type="ECO:0000313" key="1">
    <source>
        <dbReference type="EMBL" id="EHL04602.1"/>
    </source>
</evidence>
<dbReference type="RefSeq" id="WP_005816256.1">
    <property type="nucleotide sequence ID" value="NZ_JH414491.1"/>
</dbReference>
<evidence type="ECO:0000313" key="2">
    <source>
        <dbReference type="Proteomes" id="UP000004416"/>
    </source>
</evidence>
<protein>
    <submittedName>
        <fullName evidence="1">Uncharacterized protein</fullName>
    </submittedName>
</protein>